<evidence type="ECO:0000256" key="2">
    <source>
        <dbReference type="ARBA" id="ARBA00022741"/>
    </source>
</evidence>
<evidence type="ECO:0000256" key="3">
    <source>
        <dbReference type="ARBA" id="ARBA00022840"/>
    </source>
</evidence>
<dbReference type="InterPro" id="IPR003439">
    <property type="entry name" value="ABC_transporter-like_ATP-bd"/>
</dbReference>
<dbReference type="SMART" id="SM00382">
    <property type="entry name" value="AAA"/>
    <property type="match status" value="1"/>
</dbReference>
<dbReference type="OrthoDB" id="9804819at2"/>
<sequence length="310" mass="34312">MIVEVRNIVKRYGESIAVDHVNLSIKEGAIFGLLGPNGAGKSTMINMMIGLARIDGGEIKILGKDIKKHEMFVKSHIGIVPQDIAIFEDLTAEENVTFFGKLYGLKGSSLKQGVEEALAFVGLWDRRKQFSKNYSGGMKRRLNIACAIAHKPKLIIMDEPTVGIDPQSRNLILQSVKALNQMGSTVIYTSHYMEEVEEICTDVTIMDHGKIIAQGTKEELKELISSEEKITVEISTISHTVGENIKKIDGVRECTLRDQYLEVISQKNSKNTGEIIDAVLESGSKVQSFNVESPTLEDVFLTLTGRSLRD</sequence>
<evidence type="ECO:0000256" key="1">
    <source>
        <dbReference type="ARBA" id="ARBA00022448"/>
    </source>
</evidence>
<reference evidence="6" key="1">
    <citation type="journal article" date="2016" name="Genome Announc.">
        <title>Complete genome sequence of Alkaliphilus metalliredigens strain QYMF, an alkaliphilic and metal-reducing bacterium isolated from borax-contaminated leachate ponds.</title>
        <authorList>
            <person name="Hwang C."/>
            <person name="Copeland A."/>
            <person name="Lucas S."/>
            <person name="Lapidus A."/>
            <person name="Barry K."/>
            <person name="Detter J.C."/>
            <person name="Glavina Del Rio T."/>
            <person name="Hammon N."/>
            <person name="Israni S."/>
            <person name="Dalin E."/>
            <person name="Tice H."/>
            <person name="Pitluck S."/>
            <person name="Chertkov O."/>
            <person name="Brettin T."/>
            <person name="Bruce D."/>
            <person name="Han C."/>
            <person name="Schmutz J."/>
            <person name="Larimer F."/>
            <person name="Land M.L."/>
            <person name="Hauser L."/>
            <person name="Kyrpides N."/>
            <person name="Mikhailova N."/>
            <person name="Ye Q."/>
            <person name="Zhou J."/>
            <person name="Richardson P."/>
            <person name="Fields M.W."/>
        </authorList>
    </citation>
    <scope>NUCLEOTIDE SEQUENCE [LARGE SCALE GENOMIC DNA]</scope>
    <source>
        <strain evidence="6">QYMF</strain>
    </source>
</reference>
<dbReference type="GO" id="GO:0005524">
    <property type="term" value="F:ATP binding"/>
    <property type="evidence" value="ECO:0007669"/>
    <property type="project" value="UniProtKB-KW"/>
</dbReference>
<gene>
    <name evidence="5" type="ordered locus">Amet_4206</name>
</gene>
<dbReference type="Gene3D" id="3.40.50.300">
    <property type="entry name" value="P-loop containing nucleotide triphosphate hydrolases"/>
    <property type="match status" value="1"/>
</dbReference>
<dbReference type="InterPro" id="IPR003593">
    <property type="entry name" value="AAA+_ATPase"/>
</dbReference>
<dbReference type="InterPro" id="IPR025302">
    <property type="entry name" value="DrrA1/2-like_C"/>
</dbReference>
<keyword evidence="6" id="KW-1185">Reference proteome</keyword>
<dbReference type="Pfam" id="PF13732">
    <property type="entry name" value="DrrA1-3_C"/>
    <property type="match status" value="1"/>
</dbReference>
<organism evidence="5 6">
    <name type="scientific">Alkaliphilus metalliredigens (strain QYMF)</name>
    <dbReference type="NCBI Taxonomy" id="293826"/>
    <lineage>
        <taxon>Bacteria</taxon>
        <taxon>Bacillati</taxon>
        <taxon>Bacillota</taxon>
        <taxon>Clostridia</taxon>
        <taxon>Peptostreptococcales</taxon>
        <taxon>Natronincolaceae</taxon>
        <taxon>Alkaliphilus</taxon>
    </lineage>
</organism>
<dbReference type="InterPro" id="IPR017871">
    <property type="entry name" value="ABC_transporter-like_CS"/>
</dbReference>
<dbReference type="AlphaFoldDB" id="A6TVR8"/>
<proteinExistence type="predicted"/>
<dbReference type="KEGG" id="amt:Amet_4206"/>
<dbReference type="SUPFAM" id="SSF52540">
    <property type="entry name" value="P-loop containing nucleoside triphosphate hydrolases"/>
    <property type="match status" value="1"/>
</dbReference>
<name>A6TVR8_ALKMQ</name>
<evidence type="ECO:0000259" key="4">
    <source>
        <dbReference type="PROSITE" id="PS50893"/>
    </source>
</evidence>
<feature type="domain" description="ABC transporter" evidence="4">
    <location>
        <begin position="3"/>
        <end position="233"/>
    </location>
</feature>
<dbReference type="InterPro" id="IPR027417">
    <property type="entry name" value="P-loop_NTPase"/>
</dbReference>
<dbReference type="Proteomes" id="UP000001572">
    <property type="component" value="Chromosome"/>
</dbReference>
<accession>A6TVR8</accession>
<evidence type="ECO:0000313" key="6">
    <source>
        <dbReference type="Proteomes" id="UP000001572"/>
    </source>
</evidence>
<dbReference type="PANTHER" id="PTHR43582">
    <property type="entry name" value="LINEARMYCIN RESISTANCE ATP-BINDING PROTEIN LNRL"/>
    <property type="match status" value="1"/>
</dbReference>
<dbReference type="STRING" id="293826.Amet_4206"/>
<keyword evidence="2" id="KW-0547">Nucleotide-binding</keyword>
<evidence type="ECO:0000313" key="5">
    <source>
        <dbReference type="EMBL" id="ABR50286.1"/>
    </source>
</evidence>
<protein>
    <submittedName>
        <fullName evidence="5">ABC transporter related</fullName>
    </submittedName>
</protein>
<keyword evidence="1" id="KW-0813">Transport</keyword>
<keyword evidence="3" id="KW-0067">ATP-binding</keyword>
<dbReference type="PANTHER" id="PTHR43582:SF2">
    <property type="entry name" value="LINEARMYCIN RESISTANCE ATP-BINDING PROTEIN LNRL"/>
    <property type="match status" value="1"/>
</dbReference>
<dbReference type="HOGENOM" id="CLU_000604_1_2_9"/>
<dbReference type="RefSeq" id="WP_012065234.1">
    <property type="nucleotide sequence ID" value="NC_009633.1"/>
</dbReference>
<dbReference type="PROSITE" id="PS00211">
    <property type="entry name" value="ABC_TRANSPORTER_1"/>
    <property type="match status" value="1"/>
</dbReference>
<dbReference type="eggNOG" id="COG1131">
    <property type="taxonomic scope" value="Bacteria"/>
</dbReference>
<dbReference type="Pfam" id="PF00005">
    <property type="entry name" value="ABC_tran"/>
    <property type="match status" value="1"/>
</dbReference>
<dbReference type="GO" id="GO:0016887">
    <property type="term" value="F:ATP hydrolysis activity"/>
    <property type="evidence" value="ECO:0007669"/>
    <property type="project" value="InterPro"/>
</dbReference>
<dbReference type="PROSITE" id="PS50893">
    <property type="entry name" value="ABC_TRANSPORTER_2"/>
    <property type="match status" value="1"/>
</dbReference>
<dbReference type="EMBL" id="CP000724">
    <property type="protein sequence ID" value="ABR50286.1"/>
    <property type="molecule type" value="Genomic_DNA"/>
</dbReference>